<feature type="domain" description="F-box" evidence="1">
    <location>
        <begin position="50"/>
        <end position="88"/>
    </location>
</feature>
<comment type="caution">
    <text evidence="2">The sequence shown here is derived from an EMBL/GenBank/DDBJ whole genome shotgun (WGS) entry which is preliminary data.</text>
</comment>
<evidence type="ECO:0000313" key="2">
    <source>
        <dbReference type="EMBL" id="RHN65279.1"/>
    </source>
</evidence>
<dbReference type="InterPro" id="IPR053781">
    <property type="entry name" value="F-box_AtFBL13-like"/>
</dbReference>
<sequence length="402" mass="46247">MNFISFPSTCLITNNQYLLPFSFSCRILCLFLKQQWRHIRGKDNKNKHTINDLTDDVLLHILSFLKAKEAVQTCILSKRWINLWKILPTLTLSSSHFRTSDSFEEFVSQILSLRDGSITIRVLDFQRNYCMEHSLLQRIIKYVVSHNVQHLIMDFPCDINHFPSCFFSCQTLTSLNLSGFHILFGHKLIFPNFLNLPALTSLSLKYFAFQRGDDNVCVEPFSTFKMLNSLIIDCCIVMDAQNLCISSTKLVSFTILMCDCDLETYIGTYFELELYAPCLHTFSFTGLYIPKLFGSKSFLYSIKHLNIHLWCYWNLKSAETSPLLLNWLVELANIESLTVSSNTLEVLSLVPDLLNVELSYLCNLKSLKIKTYLSSSIPDGMIDLLIQNSPSAKVDILQDIIR</sequence>
<dbReference type="InterPro" id="IPR001810">
    <property type="entry name" value="F-box_dom"/>
</dbReference>
<dbReference type="EMBL" id="PSQE01000003">
    <property type="protein sequence ID" value="RHN65279.1"/>
    <property type="molecule type" value="Genomic_DNA"/>
</dbReference>
<organism evidence="2">
    <name type="scientific">Medicago truncatula</name>
    <name type="common">Barrel medic</name>
    <name type="synonym">Medicago tribuloides</name>
    <dbReference type="NCBI Taxonomy" id="3880"/>
    <lineage>
        <taxon>Eukaryota</taxon>
        <taxon>Viridiplantae</taxon>
        <taxon>Streptophyta</taxon>
        <taxon>Embryophyta</taxon>
        <taxon>Tracheophyta</taxon>
        <taxon>Spermatophyta</taxon>
        <taxon>Magnoliopsida</taxon>
        <taxon>eudicotyledons</taxon>
        <taxon>Gunneridae</taxon>
        <taxon>Pentapetalae</taxon>
        <taxon>rosids</taxon>
        <taxon>fabids</taxon>
        <taxon>Fabales</taxon>
        <taxon>Fabaceae</taxon>
        <taxon>Papilionoideae</taxon>
        <taxon>50 kb inversion clade</taxon>
        <taxon>NPAAA clade</taxon>
        <taxon>Hologalegina</taxon>
        <taxon>IRL clade</taxon>
        <taxon>Trifolieae</taxon>
        <taxon>Medicago</taxon>
    </lineage>
</organism>
<dbReference type="Gramene" id="rna13101">
    <property type="protein sequence ID" value="RHN65279.1"/>
    <property type="gene ID" value="gene13101"/>
</dbReference>
<evidence type="ECO:0000259" key="1">
    <source>
        <dbReference type="Pfam" id="PF00646"/>
    </source>
</evidence>
<protein>
    <submittedName>
        <fullName evidence="2">Putative F-box domain, leucine-rich repeat domain, L domain-containing protein</fullName>
    </submittedName>
</protein>
<dbReference type="PANTHER" id="PTHR32212">
    <property type="entry name" value="CYCLIN-LIKE F-BOX"/>
    <property type="match status" value="1"/>
</dbReference>
<gene>
    <name evidence="2" type="ORF">MtrunA17_Chr3g0078191</name>
</gene>
<dbReference type="SUPFAM" id="SSF52047">
    <property type="entry name" value="RNI-like"/>
    <property type="match status" value="1"/>
</dbReference>
<dbReference type="AlphaFoldDB" id="A0A396II28"/>
<dbReference type="Pfam" id="PF00646">
    <property type="entry name" value="F-box"/>
    <property type="match status" value="1"/>
</dbReference>
<dbReference type="InterPro" id="IPR036047">
    <property type="entry name" value="F-box-like_dom_sf"/>
</dbReference>
<dbReference type="Gene3D" id="1.20.1280.50">
    <property type="match status" value="1"/>
</dbReference>
<dbReference type="SUPFAM" id="SSF81383">
    <property type="entry name" value="F-box domain"/>
    <property type="match status" value="1"/>
</dbReference>
<dbReference type="Gene3D" id="3.80.10.10">
    <property type="entry name" value="Ribonuclease Inhibitor"/>
    <property type="match status" value="1"/>
</dbReference>
<name>A0A396II28_MEDTR</name>
<dbReference type="PANTHER" id="PTHR32212:SF269">
    <property type="entry name" value="F-BOX_RNI_FBD-LIKE DOMAIN PROTEIN"/>
    <property type="match status" value="1"/>
</dbReference>
<accession>A0A396II28</accession>
<dbReference type="InterPro" id="IPR032675">
    <property type="entry name" value="LRR_dom_sf"/>
</dbReference>
<reference evidence="2" key="1">
    <citation type="journal article" date="2018" name="Nat. Plants">
        <title>Whole-genome landscape of Medicago truncatula symbiotic genes.</title>
        <authorList>
            <person name="Pecrix Y."/>
            <person name="Gamas P."/>
            <person name="Carrere S."/>
        </authorList>
    </citation>
    <scope>NUCLEOTIDE SEQUENCE</scope>
    <source>
        <tissue evidence="2">Leaves</tissue>
    </source>
</reference>
<dbReference type="Proteomes" id="UP000265566">
    <property type="component" value="Chromosome 3"/>
</dbReference>
<dbReference type="CDD" id="cd22160">
    <property type="entry name" value="F-box_AtFBL13-like"/>
    <property type="match status" value="1"/>
</dbReference>
<proteinExistence type="predicted"/>